<proteinExistence type="inferred from homology"/>
<dbReference type="InterPro" id="IPR003593">
    <property type="entry name" value="AAA+_ATPase"/>
</dbReference>
<evidence type="ECO:0000256" key="1">
    <source>
        <dbReference type="ARBA" id="ARBA00004202"/>
    </source>
</evidence>
<dbReference type="GO" id="GO:0005524">
    <property type="term" value="F:ATP binding"/>
    <property type="evidence" value="ECO:0007669"/>
    <property type="project" value="UniProtKB-KW"/>
</dbReference>
<protein>
    <submittedName>
        <fullName evidence="9">Dipeptide ABC transporter ATP-binding protein</fullName>
    </submittedName>
</protein>
<dbReference type="RefSeq" id="WP_369084540.1">
    <property type="nucleotide sequence ID" value="NZ_JBFSHR010000026.1"/>
</dbReference>
<reference evidence="9 10" key="1">
    <citation type="submission" date="2024-07" db="EMBL/GenBank/DDBJ databases">
        <title>Draft Genome Sequence of Ferrimicrobium acidiphilum Strain YE2023, Isolated from a Pulp of Bioleach Reactor.</title>
        <authorList>
            <person name="Elkina Y.A."/>
            <person name="Bulaeva A.G."/>
            <person name="Beletsky A.V."/>
            <person name="Mardanov A.V."/>
        </authorList>
    </citation>
    <scope>NUCLEOTIDE SEQUENCE [LARGE SCALE GENOMIC DNA]</scope>
    <source>
        <strain evidence="9 10">YE2023</strain>
    </source>
</reference>
<evidence type="ECO:0000259" key="8">
    <source>
        <dbReference type="PROSITE" id="PS50893"/>
    </source>
</evidence>
<evidence type="ECO:0000256" key="2">
    <source>
        <dbReference type="ARBA" id="ARBA00005417"/>
    </source>
</evidence>
<dbReference type="NCBIfam" id="NF008453">
    <property type="entry name" value="PRK11308.1"/>
    <property type="match status" value="2"/>
</dbReference>
<keyword evidence="6 9" id="KW-0067">ATP-binding</keyword>
<dbReference type="SUPFAM" id="SSF52540">
    <property type="entry name" value="P-loop containing nucleoside triphosphate hydrolases"/>
    <property type="match status" value="2"/>
</dbReference>
<evidence type="ECO:0000256" key="3">
    <source>
        <dbReference type="ARBA" id="ARBA00022448"/>
    </source>
</evidence>
<dbReference type="InterPro" id="IPR027417">
    <property type="entry name" value="P-loop_NTPase"/>
</dbReference>
<dbReference type="PANTHER" id="PTHR43297:SF2">
    <property type="entry name" value="DIPEPTIDE TRANSPORT ATP-BINDING PROTEIN DPPD"/>
    <property type="match status" value="1"/>
</dbReference>
<keyword evidence="10" id="KW-1185">Reference proteome</keyword>
<dbReference type="SMART" id="SM00382">
    <property type="entry name" value="AAA"/>
    <property type="match status" value="2"/>
</dbReference>
<dbReference type="PANTHER" id="PTHR43297">
    <property type="entry name" value="OLIGOPEPTIDE TRANSPORT ATP-BINDING PROTEIN APPD"/>
    <property type="match status" value="1"/>
</dbReference>
<dbReference type="EMBL" id="JBFSHR010000026">
    <property type="protein sequence ID" value="MEX6429819.1"/>
    <property type="molecule type" value="Genomic_DNA"/>
</dbReference>
<keyword evidence="7" id="KW-0472">Membrane</keyword>
<dbReference type="Pfam" id="PF00005">
    <property type="entry name" value="ABC_tran"/>
    <property type="match status" value="2"/>
</dbReference>
<evidence type="ECO:0000256" key="5">
    <source>
        <dbReference type="ARBA" id="ARBA00022741"/>
    </source>
</evidence>
<keyword evidence="5" id="KW-0547">Nucleotide-binding</keyword>
<dbReference type="PROSITE" id="PS00211">
    <property type="entry name" value="ABC_TRANSPORTER_1"/>
    <property type="match status" value="1"/>
</dbReference>
<dbReference type="NCBIfam" id="TIGR01727">
    <property type="entry name" value="oligo_HPY"/>
    <property type="match status" value="2"/>
</dbReference>
<evidence type="ECO:0000256" key="6">
    <source>
        <dbReference type="ARBA" id="ARBA00022840"/>
    </source>
</evidence>
<evidence type="ECO:0000256" key="4">
    <source>
        <dbReference type="ARBA" id="ARBA00022475"/>
    </source>
</evidence>
<dbReference type="Gene3D" id="3.40.50.300">
    <property type="entry name" value="P-loop containing nucleotide triphosphate hydrolases"/>
    <property type="match status" value="2"/>
</dbReference>
<comment type="similarity">
    <text evidence="2">Belongs to the ABC transporter superfamily.</text>
</comment>
<keyword evidence="4" id="KW-1003">Cell membrane</keyword>
<keyword evidence="3" id="KW-0813">Transport</keyword>
<sequence length="679" mass="74897">MPLLEINDLHTNIRLRKGEVRAVDGVSFEVNVGQTVGLVGESGSGKTMTGMSILGLLPTGGYISQGQVLYDGVDLAKLSQTEMRRYRGKEIAMVFQDPMTSLNPVLTIGDQISETARLHLGMNKTDAESRAIEVLSLVGMPNPKERLTYFPHQLSGGLRQRVMIAMALTCDPKLLILDEPTTALDVTIQAQILELLEDLKERLSMAMILVTHDMGVIAGRADEVVVMYAGKVAEFATSTELFRAPYHPYTEALLASIPPLEGAIPERLYSIPGLPPDLSTELIGCRFAPRCRYVQDRCRIEEPELDAPDGYSHPFTCFYPVSAPDRIPVSITRRDQAASKTDREAIIEVDHVVKEYPVTKGALVQRKIGTVKAVTDVTFSVYRGETFGIVGESGCGKTTTGSMIVGLEGVTAGDIRFKGKSIVKNGGSHLKSVRRDLQFMFQDPYASLDPRMRVKDILSEPLVIHHLGTQRERDATVARLLREVGLSPSAADRYPHEFSGGQRQRIGLARALALQPEVIVADEPVSALDVSIRSQVLNLMKDLQQQHNLTYIIISHDLSVVRFMADRIAVMYLGRLVELGTEADIFQRAKHPYTHMLLDAVPEANPEVEKAKEHGTVRGEIPSAITPPSGCRFRTRCAYAQERCAEESPEYTQYGVEHYAACFFPMAHAPRFAEVEAVG</sequence>
<dbReference type="NCBIfam" id="NF007739">
    <property type="entry name" value="PRK10419.1"/>
    <property type="match status" value="2"/>
</dbReference>
<name>A0ABV3Y3N6_9ACTN</name>
<comment type="caution">
    <text evidence="9">The sequence shown here is derived from an EMBL/GenBank/DDBJ whole genome shotgun (WGS) entry which is preliminary data.</text>
</comment>
<dbReference type="InterPro" id="IPR013563">
    <property type="entry name" value="Oligopep_ABC_C"/>
</dbReference>
<dbReference type="Proteomes" id="UP001560267">
    <property type="component" value="Unassembled WGS sequence"/>
</dbReference>
<accession>A0ABV3Y3N6</accession>
<evidence type="ECO:0000256" key="7">
    <source>
        <dbReference type="ARBA" id="ARBA00023136"/>
    </source>
</evidence>
<evidence type="ECO:0000313" key="9">
    <source>
        <dbReference type="EMBL" id="MEX6429819.1"/>
    </source>
</evidence>
<gene>
    <name evidence="9" type="ORF">AB6A68_08210</name>
</gene>
<comment type="subcellular location">
    <subcellularLocation>
        <location evidence="1">Cell membrane</location>
        <topology evidence="1">Peripheral membrane protein</topology>
    </subcellularLocation>
</comment>
<dbReference type="PROSITE" id="PS50893">
    <property type="entry name" value="ABC_TRANSPORTER_2"/>
    <property type="match status" value="2"/>
</dbReference>
<dbReference type="InterPro" id="IPR017871">
    <property type="entry name" value="ABC_transporter-like_CS"/>
</dbReference>
<feature type="domain" description="ABC transporter" evidence="8">
    <location>
        <begin position="347"/>
        <end position="598"/>
    </location>
</feature>
<dbReference type="InterPro" id="IPR003439">
    <property type="entry name" value="ABC_transporter-like_ATP-bd"/>
</dbReference>
<dbReference type="Pfam" id="PF08352">
    <property type="entry name" value="oligo_HPY"/>
    <property type="match status" value="2"/>
</dbReference>
<feature type="domain" description="ABC transporter" evidence="8">
    <location>
        <begin position="4"/>
        <end position="254"/>
    </location>
</feature>
<organism evidence="9 10">
    <name type="scientific">Ferrimicrobium acidiphilum</name>
    <dbReference type="NCBI Taxonomy" id="121039"/>
    <lineage>
        <taxon>Bacteria</taxon>
        <taxon>Bacillati</taxon>
        <taxon>Actinomycetota</taxon>
        <taxon>Acidimicrobiia</taxon>
        <taxon>Acidimicrobiales</taxon>
        <taxon>Acidimicrobiaceae</taxon>
        <taxon>Ferrimicrobium</taxon>
    </lineage>
</organism>
<evidence type="ECO:0000313" key="10">
    <source>
        <dbReference type="Proteomes" id="UP001560267"/>
    </source>
</evidence>
<dbReference type="CDD" id="cd03257">
    <property type="entry name" value="ABC_NikE_OppD_transporters"/>
    <property type="match status" value="2"/>
</dbReference>
<dbReference type="InterPro" id="IPR050388">
    <property type="entry name" value="ABC_Ni/Peptide_Import"/>
</dbReference>